<feature type="non-terminal residue" evidence="1">
    <location>
        <position position="61"/>
    </location>
</feature>
<gene>
    <name evidence="1" type="ORF">BaRGS_00021700</name>
</gene>
<keyword evidence="2" id="KW-1185">Reference proteome</keyword>
<evidence type="ECO:0000313" key="1">
    <source>
        <dbReference type="EMBL" id="KAK7487030.1"/>
    </source>
</evidence>
<organism evidence="1 2">
    <name type="scientific">Batillaria attramentaria</name>
    <dbReference type="NCBI Taxonomy" id="370345"/>
    <lineage>
        <taxon>Eukaryota</taxon>
        <taxon>Metazoa</taxon>
        <taxon>Spiralia</taxon>
        <taxon>Lophotrochozoa</taxon>
        <taxon>Mollusca</taxon>
        <taxon>Gastropoda</taxon>
        <taxon>Caenogastropoda</taxon>
        <taxon>Sorbeoconcha</taxon>
        <taxon>Cerithioidea</taxon>
        <taxon>Batillariidae</taxon>
        <taxon>Batillaria</taxon>
    </lineage>
</organism>
<protein>
    <submittedName>
        <fullName evidence="1">Uncharacterized protein</fullName>
    </submittedName>
</protein>
<name>A0ABD0KJU0_9CAEN</name>
<dbReference type="EMBL" id="JACVVK020000170">
    <property type="protein sequence ID" value="KAK7487030.1"/>
    <property type="molecule type" value="Genomic_DNA"/>
</dbReference>
<comment type="caution">
    <text evidence="1">The sequence shown here is derived from an EMBL/GenBank/DDBJ whole genome shotgun (WGS) entry which is preliminary data.</text>
</comment>
<proteinExistence type="predicted"/>
<reference evidence="1 2" key="1">
    <citation type="journal article" date="2023" name="Sci. Data">
        <title>Genome assembly of the Korean intertidal mud-creeper Batillaria attramentaria.</title>
        <authorList>
            <person name="Patra A.K."/>
            <person name="Ho P.T."/>
            <person name="Jun S."/>
            <person name="Lee S.J."/>
            <person name="Kim Y."/>
            <person name="Won Y.J."/>
        </authorList>
    </citation>
    <scope>NUCLEOTIDE SEQUENCE [LARGE SCALE GENOMIC DNA]</scope>
    <source>
        <strain evidence="1">Wonlab-2016</strain>
    </source>
</reference>
<dbReference type="Proteomes" id="UP001519460">
    <property type="component" value="Unassembled WGS sequence"/>
</dbReference>
<sequence>MTSLSVLFHIRQQLPFVTGKYLIIFLILSDKDNAGGPAYFQPMMGRAFRDCRGPLYCQFKL</sequence>
<dbReference type="AlphaFoldDB" id="A0ABD0KJU0"/>
<evidence type="ECO:0000313" key="2">
    <source>
        <dbReference type="Proteomes" id="UP001519460"/>
    </source>
</evidence>
<accession>A0ABD0KJU0</accession>